<evidence type="ECO:0000313" key="2">
    <source>
        <dbReference type="EMBL" id="HIZ03827.1"/>
    </source>
</evidence>
<sequence>MKKYCILFALFFIIIVTAAICAKPSDEGSAAYLRLHVRANSDSAADQAVKYEVKDAIVEYLTPVVAACESKDEAIAALEAAIPGIESTANAVLAENGFAYLSRARVRAEEFPTRVYEGVTLEAGVYDALIVELGSGAGANWWCVVYPPLCFAGETGAGVQYSSRIWEIIQNFFSDRKEG</sequence>
<dbReference type="Pfam" id="PF09551">
    <property type="entry name" value="Spore_II_R"/>
    <property type="match status" value="1"/>
</dbReference>
<gene>
    <name evidence="2" type="ORF">H9727_06025</name>
</gene>
<accession>A0A9D2IEP8</accession>
<organism evidence="2 3">
    <name type="scientific">Candidatus Borkfalkia avistercoris</name>
    <dbReference type="NCBI Taxonomy" id="2838504"/>
    <lineage>
        <taxon>Bacteria</taxon>
        <taxon>Bacillati</taxon>
        <taxon>Bacillota</taxon>
        <taxon>Clostridia</taxon>
        <taxon>Christensenellales</taxon>
        <taxon>Christensenellaceae</taxon>
        <taxon>Candidatus Borkfalkia</taxon>
    </lineage>
</organism>
<proteinExistence type="predicted"/>
<reference evidence="2" key="2">
    <citation type="submission" date="2021-04" db="EMBL/GenBank/DDBJ databases">
        <authorList>
            <person name="Gilroy R."/>
        </authorList>
    </citation>
    <scope>NUCLEOTIDE SEQUENCE</scope>
    <source>
        <strain evidence="2">CHK187-5294</strain>
    </source>
</reference>
<comment type="caution">
    <text evidence="2">The sequence shown here is derived from an EMBL/GenBank/DDBJ whole genome shotgun (WGS) entry which is preliminary data.</text>
</comment>
<evidence type="ECO:0000313" key="3">
    <source>
        <dbReference type="Proteomes" id="UP000824132"/>
    </source>
</evidence>
<dbReference type="AlphaFoldDB" id="A0A9D2IEP8"/>
<feature type="signal peptide" evidence="1">
    <location>
        <begin position="1"/>
        <end position="18"/>
    </location>
</feature>
<keyword evidence="1" id="KW-0732">Signal</keyword>
<evidence type="ECO:0000256" key="1">
    <source>
        <dbReference type="SAM" id="SignalP"/>
    </source>
</evidence>
<dbReference type="Proteomes" id="UP000824132">
    <property type="component" value="Unassembled WGS sequence"/>
</dbReference>
<dbReference type="EMBL" id="DXCL01000032">
    <property type="protein sequence ID" value="HIZ03827.1"/>
    <property type="molecule type" value="Genomic_DNA"/>
</dbReference>
<reference evidence="2" key="1">
    <citation type="journal article" date="2021" name="PeerJ">
        <title>Extensive microbial diversity within the chicken gut microbiome revealed by metagenomics and culture.</title>
        <authorList>
            <person name="Gilroy R."/>
            <person name="Ravi A."/>
            <person name="Getino M."/>
            <person name="Pursley I."/>
            <person name="Horton D.L."/>
            <person name="Alikhan N.F."/>
            <person name="Baker D."/>
            <person name="Gharbi K."/>
            <person name="Hall N."/>
            <person name="Watson M."/>
            <person name="Adriaenssens E.M."/>
            <person name="Foster-Nyarko E."/>
            <person name="Jarju S."/>
            <person name="Secka A."/>
            <person name="Antonio M."/>
            <person name="Oren A."/>
            <person name="Chaudhuri R.R."/>
            <person name="La Ragione R."/>
            <person name="Hildebrand F."/>
            <person name="Pallen M.J."/>
        </authorList>
    </citation>
    <scope>NUCLEOTIDE SEQUENCE</scope>
    <source>
        <strain evidence="2">CHK187-5294</strain>
    </source>
</reference>
<protein>
    <submittedName>
        <fullName evidence="2">Stage II sporulation protein R</fullName>
    </submittedName>
</protein>
<feature type="chain" id="PRO_5039645484" evidence="1">
    <location>
        <begin position="19"/>
        <end position="179"/>
    </location>
</feature>
<dbReference type="InterPro" id="IPR014202">
    <property type="entry name" value="Spore_II_R"/>
</dbReference>
<name>A0A9D2IEP8_9FIRM</name>